<dbReference type="SUPFAM" id="SSF159888">
    <property type="entry name" value="YdhG-like"/>
    <property type="match status" value="1"/>
</dbReference>
<dbReference type="Proteomes" id="UP001501746">
    <property type="component" value="Unassembled WGS sequence"/>
</dbReference>
<feature type="domain" description="YdhG-like" evidence="1">
    <location>
        <begin position="22"/>
        <end position="111"/>
    </location>
</feature>
<evidence type="ECO:0000313" key="3">
    <source>
        <dbReference type="Proteomes" id="UP001501746"/>
    </source>
</evidence>
<name>A0ABN2ME68_9MICO</name>
<evidence type="ECO:0000259" key="1">
    <source>
        <dbReference type="Pfam" id="PF08818"/>
    </source>
</evidence>
<dbReference type="EMBL" id="BAAANK010000001">
    <property type="protein sequence ID" value="GAA1823185.1"/>
    <property type="molecule type" value="Genomic_DNA"/>
</dbReference>
<dbReference type="Pfam" id="PF08818">
    <property type="entry name" value="DUF1801"/>
    <property type="match status" value="1"/>
</dbReference>
<reference evidence="2 3" key="1">
    <citation type="journal article" date="2019" name="Int. J. Syst. Evol. Microbiol.">
        <title>The Global Catalogue of Microorganisms (GCM) 10K type strain sequencing project: providing services to taxonomists for standard genome sequencing and annotation.</title>
        <authorList>
            <consortium name="The Broad Institute Genomics Platform"/>
            <consortium name="The Broad Institute Genome Sequencing Center for Infectious Disease"/>
            <person name="Wu L."/>
            <person name="Ma J."/>
        </authorList>
    </citation>
    <scope>NUCLEOTIDE SEQUENCE [LARGE SCALE GENOMIC DNA]</scope>
    <source>
        <strain evidence="2 3">JCM 14323</strain>
    </source>
</reference>
<keyword evidence="3" id="KW-1185">Reference proteome</keyword>
<protein>
    <submittedName>
        <fullName evidence="2">Iron chaperone</fullName>
    </submittedName>
</protein>
<accession>A0ABN2ME68</accession>
<proteinExistence type="predicted"/>
<organism evidence="2 3">
    <name type="scientific">Agromyces salentinus</name>
    <dbReference type="NCBI Taxonomy" id="269421"/>
    <lineage>
        <taxon>Bacteria</taxon>
        <taxon>Bacillati</taxon>
        <taxon>Actinomycetota</taxon>
        <taxon>Actinomycetes</taxon>
        <taxon>Micrococcales</taxon>
        <taxon>Microbacteriaceae</taxon>
        <taxon>Agromyces</taxon>
    </lineage>
</organism>
<sequence>MPAEKPTTVDEYLATFEGEPAERLAAVRAAIHEVLPDAEERLRYDIPGIAIRGRYWLHFAGWKKHIGLYPVPHAADEELEARIAPWRAAKDTVNLPYTKPLPLDLVRDIARLVLELHGGDDDGGDVARVAHG</sequence>
<dbReference type="Gene3D" id="3.90.1150.200">
    <property type="match status" value="1"/>
</dbReference>
<comment type="caution">
    <text evidence="2">The sequence shown here is derived from an EMBL/GenBank/DDBJ whole genome shotgun (WGS) entry which is preliminary data.</text>
</comment>
<dbReference type="InterPro" id="IPR014922">
    <property type="entry name" value="YdhG-like"/>
</dbReference>
<gene>
    <name evidence="2" type="ORF">GCM10009750_02100</name>
</gene>
<evidence type="ECO:0000313" key="2">
    <source>
        <dbReference type="EMBL" id="GAA1823185.1"/>
    </source>
</evidence>
<dbReference type="RefSeq" id="WP_157425773.1">
    <property type="nucleotide sequence ID" value="NZ_BAAANK010000001.1"/>
</dbReference>